<evidence type="ECO:0000313" key="2">
    <source>
        <dbReference type="Proteomes" id="UP001175228"/>
    </source>
</evidence>
<evidence type="ECO:0000313" key="1">
    <source>
        <dbReference type="EMBL" id="KAK0504466.1"/>
    </source>
</evidence>
<sequence>MSSFADILELLVQGHASKFDYDFPESLSSLLKTNNLPSQSDTKVLEDLSKRVSGALRLITSDMESLIGVHSQLKKIEDHLLHVDADIKIAMSSIERLPVEILVQVFKAATSEMGDALDMRWEPFVISRVCHKWRFVATEQCPEMWTKFMLEHAVWDDMEDPAALLSLVLSRGAERSLEFSFDARAGKNVTEYESENDSGEYLSDEDNDVIYARRPRKDDIVAEAILQDLVRHCHQWRDVHFSIPARLFSLLSPIRGNLPALIRFCLDGAAEDYGVQSSIPEVFILDGAPLLKTVSLSSSRIKLPVLNPEGVPNLTSYTDDRPLISGDLTLRQHFLNIIRTSPHLKSFSIKHCCSETIVVG</sequence>
<proteinExistence type="predicted"/>
<reference evidence="1" key="1">
    <citation type="submission" date="2023-06" db="EMBL/GenBank/DDBJ databases">
        <authorList>
            <consortium name="Lawrence Berkeley National Laboratory"/>
            <person name="Ahrendt S."/>
            <person name="Sahu N."/>
            <person name="Indic B."/>
            <person name="Wong-Bajracharya J."/>
            <person name="Merenyi Z."/>
            <person name="Ke H.-M."/>
            <person name="Monk M."/>
            <person name="Kocsube S."/>
            <person name="Drula E."/>
            <person name="Lipzen A."/>
            <person name="Balint B."/>
            <person name="Henrissat B."/>
            <person name="Andreopoulos B."/>
            <person name="Martin F.M."/>
            <person name="Harder C.B."/>
            <person name="Rigling D."/>
            <person name="Ford K.L."/>
            <person name="Foster G.D."/>
            <person name="Pangilinan J."/>
            <person name="Papanicolaou A."/>
            <person name="Barry K."/>
            <person name="LaButti K."/>
            <person name="Viragh M."/>
            <person name="Koriabine M."/>
            <person name="Yan M."/>
            <person name="Riley R."/>
            <person name="Champramary S."/>
            <person name="Plett K.L."/>
            <person name="Tsai I.J."/>
            <person name="Slot J."/>
            <person name="Sipos G."/>
            <person name="Plett J."/>
            <person name="Nagy L.G."/>
            <person name="Grigoriev I.V."/>
        </authorList>
    </citation>
    <scope>NUCLEOTIDE SEQUENCE</scope>
    <source>
        <strain evidence="1">HWK02</strain>
    </source>
</reference>
<evidence type="ECO:0008006" key="3">
    <source>
        <dbReference type="Google" id="ProtNLM"/>
    </source>
</evidence>
<dbReference type="Gene3D" id="1.20.1280.50">
    <property type="match status" value="1"/>
</dbReference>
<protein>
    <recommendedName>
        <fullName evidence="3">F-box domain-containing protein</fullName>
    </recommendedName>
</protein>
<gene>
    <name evidence="1" type="ORF">EDD18DRAFT_503851</name>
</gene>
<dbReference type="Proteomes" id="UP001175228">
    <property type="component" value="Unassembled WGS sequence"/>
</dbReference>
<name>A0AA39QLC5_9AGAR</name>
<keyword evidence="2" id="KW-1185">Reference proteome</keyword>
<dbReference type="AlphaFoldDB" id="A0AA39QLC5"/>
<accession>A0AA39QLC5</accession>
<dbReference type="EMBL" id="JAUEPU010000003">
    <property type="protein sequence ID" value="KAK0504466.1"/>
    <property type="molecule type" value="Genomic_DNA"/>
</dbReference>
<comment type="caution">
    <text evidence="1">The sequence shown here is derived from an EMBL/GenBank/DDBJ whole genome shotgun (WGS) entry which is preliminary data.</text>
</comment>
<organism evidence="1 2">
    <name type="scientific">Armillaria luteobubalina</name>
    <dbReference type="NCBI Taxonomy" id="153913"/>
    <lineage>
        <taxon>Eukaryota</taxon>
        <taxon>Fungi</taxon>
        <taxon>Dikarya</taxon>
        <taxon>Basidiomycota</taxon>
        <taxon>Agaricomycotina</taxon>
        <taxon>Agaricomycetes</taxon>
        <taxon>Agaricomycetidae</taxon>
        <taxon>Agaricales</taxon>
        <taxon>Marasmiineae</taxon>
        <taxon>Physalacriaceae</taxon>
        <taxon>Armillaria</taxon>
    </lineage>
</organism>